<dbReference type="PANTHER" id="PTHR43663:SF1">
    <property type="entry name" value="CHROMATE TRANSPORTER"/>
    <property type="match status" value="1"/>
</dbReference>
<evidence type="ECO:0000313" key="8">
    <source>
        <dbReference type="EMBL" id="EHM13733.1"/>
    </source>
</evidence>
<reference evidence="8 9" key="1">
    <citation type="submission" date="2011-11" db="EMBL/GenBank/DDBJ databases">
        <title>The Noncontiguous Finished genome of Jonquetella anthropi DSM 22815.</title>
        <authorList>
            <consortium name="US DOE Joint Genome Institute (JGI-PGF)"/>
            <person name="Lucas S."/>
            <person name="Copeland A."/>
            <person name="Lapidus A."/>
            <person name="Glavina del Rio T."/>
            <person name="Dalin E."/>
            <person name="Tice H."/>
            <person name="Bruce D."/>
            <person name="Goodwin L."/>
            <person name="Pitluck S."/>
            <person name="Peters L."/>
            <person name="Mikhailova N."/>
            <person name="Held B."/>
            <person name="Kyrpides N."/>
            <person name="Mavromatis K."/>
            <person name="Ivanova N."/>
            <person name="Markowitz V."/>
            <person name="Cheng J.-F."/>
            <person name="Hugenholtz P."/>
            <person name="Woyke T."/>
            <person name="Wu D."/>
            <person name="Gronow S."/>
            <person name="Wellnitz S."/>
            <person name="Brambilla E."/>
            <person name="Klenk H.-P."/>
            <person name="Eisen J.A."/>
        </authorList>
    </citation>
    <scope>NUCLEOTIDE SEQUENCE [LARGE SCALE GENOMIC DNA]</scope>
    <source>
        <strain evidence="8 9">DSM 22815</strain>
    </source>
</reference>
<gene>
    <name evidence="8" type="ORF">JonanDRAFT_1369</name>
</gene>
<dbReference type="Pfam" id="PF02417">
    <property type="entry name" value="Chromate_transp"/>
    <property type="match status" value="1"/>
</dbReference>
<dbReference type="AlphaFoldDB" id="H0UMN0"/>
<evidence type="ECO:0000256" key="2">
    <source>
        <dbReference type="ARBA" id="ARBA00005262"/>
    </source>
</evidence>
<dbReference type="InterPro" id="IPR003370">
    <property type="entry name" value="Chromate_transpt"/>
</dbReference>
<accession>H0UMN0</accession>
<feature type="transmembrane region" description="Helical" evidence="7">
    <location>
        <begin position="7"/>
        <end position="27"/>
    </location>
</feature>
<dbReference type="HOGENOM" id="CLU_018106_1_2_0"/>
<organism evidence="8 9">
    <name type="scientific">Jonquetella anthropi DSM 22815</name>
    <dbReference type="NCBI Taxonomy" id="885272"/>
    <lineage>
        <taxon>Bacteria</taxon>
        <taxon>Thermotogati</taxon>
        <taxon>Synergistota</taxon>
        <taxon>Synergistia</taxon>
        <taxon>Synergistales</taxon>
        <taxon>Dethiosulfovibrionaceae</taxon>
        <taxon>Jonquetella</taxon>
    </lineage>
</organism>
<dbReference type="Proteomes" id="UP000003806">
    <property type="component" value="Chromosome"/>
</dbReference>
<evidence type="ECO:0000256" key="4">
    <source>
        <dbReference type="ARBA" id="ARBA00022692"/>
    </source>
</evidence>
<feature type="transmembrane region" description="Helical" evidence="7">
    <location>
        <begin position="139"/>
        <end position="155"/>
    </location>
</feature>
<dbReference type="STRING" id="885272.JonanDRAFT_1369"/>
<dbReference type="eggNOG" id="COG2059">
    <property type="taxonomic scope" value="Bacteria"/>
</dbReference>
<name>H0UMN0_9BACT</name>
<evidence type="ECO:0000256" key="3">
    <source>
        <dbReference type="ARBA" id="ARBA00022475"/>
    </source>
</evidence>
<keyword evidence="5 7" id="KW-1133">Transmembrane helix</keyword>
<evidence type="ECO:0000313" key="9">
    <source>
        <dbReference type="Proteomes" id="UP000003806"/>
    </source>
</evidence>
<keyword evidence="6 7" id="KW-0472">Membrane</keyword>
<dbReference type="OrthoDB" id="9027281at2"/>
<evidence type="ECO:0000256" key="6">
    <source>
        <dbReference type="ARBA" id="ARBA00023136"/>
    </source>
</evidence>
<evidence type="ECO:0000256" key="7">
    <source>
        <dbReference type="SAM" id="Phobius"/>
    </source>
</evidence>
<dbReference type="GO" id="GO:0005886">
    <property type="term" value="C:plasma membrane"/>
    <property type="evidence" value="ECO:0007669"/>
    <property type="project" value="UniProtKB-SubCell"/>
</dbReference>
<dbReference type="RefSeq" id="WP_008521911.1">
    <property type="nucleotide sequence ID" value="NZ_CM001376.1"/>
</dbReference>
<dbReference type="GO" id="GO:0015109">
    <property type="term" value="F:chromate transmembrane transporter activity"/>
    <property type="evidence" value="ECO:0007669"/>
    <property type="project" value="InterPro"/>
</dbReference>
<evidence type="ECO:0000256" key="5">
    <source>
        <dbReference type="ARBA" id="ARBA00022989"/>
    </source>
</evidence>
<comment type="similarity">
    <text evidence="2">Belongs to the chromate ion transporter (CHR) (TC 2.A.51) family.</text>
</comment>
<keyword evidence="4 7" id="KW-0812">Transmembrane</keyword>
<comment type="subcellular location">
    <subcellularLocation>
        <location evidence="1">Cell membrane</location>
        <topology evidence="1">Multi-pass membrane protein</topology>
    </subcellularLocation>
</comment>
<evidence type="ECO:0000256" key="1">
    <source>
        <dbReference type="ARBA" id="ARBA00004651"/>
    </source>
</evidence>
<feature type="transmembrane region" description="Helical" evidence="7">
    <location>
        <begin position="117"/>
        <end position="133"/>
    </location>
</feature>
<dbReference type="PANTHER" id="PTHR43663">
    <property type="entry name" value="CHROMATE TRANSPORT PROTEIN-RELATED"/>
    <property type="match status" value="1"/>
</dbReference>
<protein>
    <submittedName>
        <fullName evidence="8">Chromate transport protein ChrA</fullName>
    </submittedName>
</protein>
<proteinExistence type="inferred from homology"/>
<dbReference type="InterPro" id="IPR052518">
    <property type="entry name" value="CHR_Transporter"/>
</dbReference>
<keyword evidence="3" id="KW-1003">Cell membrane</keyword>
<feature type="transmembrane region" description="Helical" evidence="7">
    <location>
        <begin position="71"/>
        <end position="96"/>
    </location>
</feature>
<dbReference type="EMBL" id="CM001376">
    <property type="protein sequence ID" value="EHM13733.1"/>
    <property type="molecule type" value="Genomic_DNA"/>
</dbReference>
<feature type="transmembrane region" description="Helical" evidence="7">
    <location>
        <begin position="162"/>
        <end position="182"/>
    </location>
</feature>
<keyword evidence="9" id="KW-1185">Reference proteome</keyword>
<sequence>MIRLFFIFARIGLLTYGGGLASLPFLYQTFVLENGWMTAGAFAEVTALAQMTPGPIVLNAATMLGWRFGGMWGSIACSAGVVAAPLLVVGALMWVIRTASGKAALWVDRVRMAMRPVVAAMLVASLWSIARPVAGRPVLWPLTLLAACLWWKSAFIRSYPQVMLFACALAALAASFTPLAIFF</sequence>